<reference evidence="1" key="1">
    <citation type="journal article" date="2014" name="Front. Microbiol.">
        <title>High frequency of phylogenetically diverse reductive dehalogenase-homologous genes in deep subseafloor sedimentary metagenomes.</title>
        <authorList>
            <person name="Kawai M."/>
            <person name="Futagami T."/>
            <person name="Toyoda A."/>
            <person name="Takaki Y."/>
            <person name="Nishi S."/>
            <person name="Hori S."/>
            <person name="Arai W."/>
            <person name="Tsubouchi T."/>
            <person name="Morono Y."/>
            <person name="Uchiyama I."/>
            <person name="Ito T."/>
            <person name="Fujiyama A."/>
            <person name="Inagaki F."/>
            <person name="Takami H."/>
        </authorList>
    </citation>
    <scope>NUCLEOTIDE SEQUENCE</scope>
    <source>
        <strain evidence="1">Expedition CK06-06</strain>
    </source>
</reference>
<evidence type="ECO:0000313" key="1">
    <source>
        <dbReference type="EMBL" id="GAG30780.1"/>
    </source>
</evidence>
<protein>
    <submittedName>
        <fullName evidence="1">Uncharacterized protein</fullName>
    </submittedName>
</protein>
<comment type="caution">
    <text evidence="1">The sequence shown here is derived from an EMBL/GenBank/DDBJ whole genome shotgun (WGS) entry which is preliminary data.</text>
</comment>
<organism evidence="1">
    <name type="scientific">marine sediment metagenome</name>
    <dbReference type="NCBI Taxonomy" id="412755"/>
    <lineage>
        <taxon>unclassified sequences</taxon>
        <taxon>metagenomes</taxon>
        <taxon>ecological metagenomes</taxon>
    </lineage>
</organism>
<gene>
    <name evidence="1" type="ORF">S01H1_62837</name>
</gene>
<sequence length="40" mass="4351">TAKSGFAKVSYVLSGEEKVAYVEEVEKDGITYVVGSSFYL</sequence>
<feature type="non-terminal residue" evidence="1">
    <location>
        <position position="1"/>
    </location>
</feature>
<proteinExistence type="predicted"/>
<accession>X0WJE2</accession>
<dbReference type="EMBL" id="BARS01041304">
    <property type="protein sequence ID" value="GAG30780.1"/>
    <property type="molecule type" value="Genomic_DNA"/>
</dbReference>
<dbReference type="AlphaFoldDB" id="X0WJE2"/>
<name>X0WJE2_9ZZZZ</name>